<accession>A0A3Q9FR25</accession>
<dbReference type="EMBL" id="CP034563">
    <property type="protein sequence ID" value="AZQ65125.1"/>
    <property type="molecule type" value="Genomic_DNA"/>
</dbReference>
<gene>
    <name evidence="2" type="ORF">EI427_23195</name>
</gene>
<dbReference type="Proteomes" id="UP000267268">
    <property type="component" value="Chromosome 2"/>
</dbReference>
<dbReference type="RefSeq" id="WP_126619534.1">
    <property type="nucleotide sequence ID" value="NZ_CP034563.1"/>
</dbReference>
<dbReference type="SUPFAM" id="SSF54593">
    <property type="entry name" value="Glyoxalase/Bleomycin resistance protein/Dihydroxybiphenyl dioxygenase"/>
    <property type="match status" value="1"/>
</dbReference>
<reference evidence="2 3" key="1">
    <citation type="submission" date="2018-12" db="EMBL/GenBank/DDBJ databases">
        <title>Flammeovirga pectinis sp. nov., isolated from the gut of the Korean scallop, Patinopecten yessoensis.</title>
        <authorList>
            <person name="Bae J.-W."/>
            <person name="Jeong Y.-S."/>
            <person name="Kang W."/>
        </authorList>
    </citation>
    <scope>NUCLEOTIDE SEQUENCE [LARGE SCALE GENOMIC DNA]</scope>
    <source>
        <strain evidence="2 3">L12M1</strain>
    </source>
</reference>
<name>A0A3Q9FR25_9BACT</name>
<sequence length="222" mass="25858">MEIKKLVLFSSDITKQKAFYQDVLGFKLAEIKSDYFNFNIGNSLLEFRVGSTYSPYHFAINIPAYKEKEAVHFLNDRLNVLSYNKQLIQDFENWNAKAVYFYDADNNIVEFISRRNLKNSTTKTFDLTQCLSISEIGIATTQLERTFEFFNKMNLSIYDGSFEKFLAVGDEEGLFICVHPDKKKWFPTDDKIHKSNFIACISIENCNYKVIFNQSDLSVLIE</sequence>
<evidence type="ECO:0000313" key="3">
    <source>
        <dbReference type="Proteomes" id="UP000267268"/>
    </source>
</evidence>
<proteinExistence type="predicted"/>
<evidence type="ECO:0000313" key="2">
    <source>
        <dbReference type="EMBL" id="AZQ65125.1"/>
    </source>
</evidence>
<dbReference type="AlphaFoldDB" id="A0A3Q9FR25"/>
<dbReference type="InterPro" id="IPR004360">
    <property type="entry name" value="Glyas_Fos-R_dOase_dom"/>
</dbReference>
<dbReference type="OrthoDB" id="192739at2"/>
<organism evidence="2 3">
    <name type="scientific">Flammeovirga pectinis</name>
    <dbReference type="NCBI Taxonomy" id="2494373"/>
    <lineage>
        <taxon>Bacteria</taxon>
        <taxon>Pseudomonadati</taxon>
        <taxon>Bacteroidota</taxon>
        <taxon>Cytophagia</taxon>
        <taxon>Cytophagales</taxon>
        <taxon>Flammeovirgaceae</taxon>
        <taxon>Flammeovirga</taxon>
    </lineage>
</organism>
<protein>
    <submittedName>
        <fullName evidence="2">VOC family protein</fullName>
    </submittedName>
</protein>
<evidence type="ECO:0000259" key="1">
    <source>
        <dbReference type="Pfam" id="PF00903"/>
    </source>
</evidence>
<feature type="domain" description="Glyoxalase/fosfomycin resistance/dioxygenase" evidence="1">
    <location>
        <begin position="4"/>
        <end position="47"/>
    </location>
</feature>
<keyword evidence="3" id="KW-1185">Reference proteome</keyword>
<dbReference type="InterPro" id="IPR029068">
    <property type="entry name" value="Glyas_Bleomycin-R_OHBP_Dase"/>
</dbReference>
<dbReference type="KEGG" id="fll:EI427_23195"/>
<dbReference type="Pfam" id="PF00903">
    <property type="entry name" value="Glyoxalase"/>
    <property type="match status" value="1"/>
</dbReference>
<dbReference type="Gene3D" id="3.10.180.10">
    <property type="entry name" value="2,3-Dihydroxybiphenyl 1,2-Dioxygenase, domain 1"/>
    <property type="match status" value="1"/>
</dbReference>